<evidence type="ECO:0000256" key="1">
    <source>
        <dbReference type="SAM" id="MobiDB-lite"/>
    </source>
</evidence>
<proteinExistence type="predicted"/>
<dbReference type="Proteomes" id="UP001168972">
    <property type="component" value="Unassembled WGS sequence"/>
</dbReference>
<sequence>MDVLPAIYYTIHVPLEWLELHMNEHNLVSMVYLFTENYAEIQCTYVGFTLTLTKCEAELMICDLKKIWWYRRTEMDNRPPNADYFPPLPFHETKENGDSGIEEE</sequence>
<gene>
    <name evidence="2" type="ORF">PV327_011696</name>
</gene>
<organism evidence="2 3">
    <name type="scientific">Microctonus hyperodae</name>
    <name type="common">Parasitoid wasp</name>
    <dbReference type="NCBI Taxonomy" id="165561"/>
    <lineage>
        <taxon>Eukaryota</taxon>
        <taxon>Metazoa</taxon>
        <taxon>Ecdysozoa</taxon>
        <taxon>Arthropoda</taxon>
        <taxon>Hexapoda</taxon>
        <taxon>Insecta</taxon>
        <taxon>Pterygota</taxon>
        <taxon>Neoptera</taxon>
        <taxon>Endopterygota</taxon>
        <taxon>Hymenoptera</taxon>
        <taxon>Apocrita</taxon>
        <taxon>Ichneumonoidea</taxon>
        <taxon>Braconidae</taxon>
        <taxon>Euphorinae</taxon>
        <taxon>Microctonus</taxon>
    </lineage>
</organism>
<dbReference type="AlphaFoldDB" id="A0AA39C3I4"/>
<reference evidence="2" key="1">
    <citation type="journal article" date="2023" name="bioRxiv">
        <title>Scaffold-level genome assemblies of two parasitoid biocontrol wasps reveal the parthenogenesis mechanism and an associated novel virus.</title>
        <authorList>
            <person name="Inwood S."/>
            <person name="Skelly J."/>
            <person name="Guhlin J."/>
            <person name="Harrop T."/>
            <person name="Goldson S."/>
            <person name="Dearden P."/>
        </authorList>
    </citation>
    <scope>NUCLEOTIDE SEQUENCE</scope>
    <source>
        <strain evidence="2">Lincoln</strain>
        <tissue evidence="2">Whole body</tissue>
    </source>
</reference>
<comment type="caution">
    <text evidence="2">The sequence shown here is derived from an EMBL/GenBank/DDBJ whole genome shotgun (WGS) entry which is preliminary data.</text>
</comment>
<evidence type="ECO:0000313" key="3">
    <source>
        <dbReference type="Proteomes" id="UP001168972"/>
    </source>
</evidence>
<feature type="region of interest" description="Disordered" evidence="1">
    <location>
        <begin position="80"/>
        <end position="104"/>
    </location>
</feature>
<evidence type="ECO:0000313" key="2">
    <source>
        <dbReference type="EMBL" id="KAK0156710.1"/>
    </source>
</evidence>
<name>A0AA39C3I4_MICHY</name>
<dbReference type="EMBL" id="JAQQBR010003442">
    <property type="protein sequence ID" value="KAK0156710.1"/>
    <property type="molecule type" value="Genomic_DNA"/>
</dbReference>
<protein>
    <submittedName>
        <fullName evidence="2">Uncharacterized protein</fullName>
    </submittedName>
</protein>
<reference evidence="2" key="2">
    <citation type="submission" date="2023-03" db="EMBL/GenBank/DDBJ databases">
        <authorList>
            <person name="Inwood S.N."/>
            <person name="Skelly J.G."/>
            <person name="Guhlin J."/>
            <person name="Harrop T.W.R."/>
            <person name="Goldson S.G."/>
            <person name="Dearden P.K."/>
        </authorList>
    </citation>
    <scope>NUCLEOTIDE SEQUENCE</scope>
    <source>
        <strain evidence="2">Lincoln</strain>
        <tissue evidence="2">Whole body</tissue>
    </source>
</reference>
<keyword evidence="3" id="KW-1185">Reference proteome</keyword>
<accession>A0AA39C3I4</accession>